<feature type="compositionally biased region" description="Polar residues" evidence="1">
    <location>
        <begin position="126"/>
        <end position="136"/>
    </location>
</feature>
<keyword evidence="2" id="KW-0812">Transmembrane</keyword>
<protein>
    <submittedName>
        <fullName evidence="3">Uncharacterized protein</fullName>
    </submittedName>
</protein>
<evidence type="ECO:0000256" key="1">
    <source>
        <dbReference type="SAM" id="MobiDB-lite"/>
    </source>
</evidence>
<evidence type="ECO:0000256" key="2">
    <source>
        <dbReference type="SAM" id="Phobius"/>
    </source>
</evidence>
<dbReference type="AlphaFoldDB" id="A0A7M2T7R1"/>
<evidence type="ECO:0000313" key="3">
    <source>
        <dbReference type="EMBL" id="QOV44760.1"/>
    </source>
</evidence>
<keyword evidence="4" id="KW-1185">Reference proteome</keyword>
<name>A0A7M2T7R1_STRCW</name>
<feature type="compositionally biased region" description="Basic and acidic residues" evidence="1">
    <location>
        <begin position="1"/>
        <end position="11"/>
    </location>
</feature>
<feature type="transmembrane region" description="Helical" evidence="2">
    <location>
        <begin position="52"/>
        <end position="72"/>
    </location>
</feature>
<accession>A0A7M2T7R1</accession>
<keyword evidence="2" id="KW-1133">Transmembrane helix</keyword>
<feature type="region of interest" description="Disordered" evidence="1">
    <location>
        <begin position="1"/>
        <end position="22"/>
    </location>
</feature>
<gene>
    <name evidence="3" type="ORF">IPT68_01690</name>
</gene>
<feature type="transmembrane region" description="Helical" evidence="2">
    <location>
        <begin position="84"/>
        <end position="107"/>
    </location>
</feature>
<dbReference type="EMBL" id="CP063374">
    <property type="protein sequence ID" value="QOV44760.1"/>
    <property type="molecule type" value="Genomic_DNA"/>
</dbReference>
<proteinExistence type="predicted"/>
<dbReference type="RefSeq" id="WP_189697503.1">
    <property type="nucleotide sequence ID" value="NZ_BMTA01000005.1"/>
</dbReference>
<reference evidence="3 4" key="1">
    <citation type="submission" date="2020-10" db="EMBL/GenBank/DDBJ databases">
        <title>Streptomyces chromofuscus complate genome analysis.</title>
        <authorList>
            <person name="Anwar N."/>
        </authorList>
    </citation>
    <scope>NUCLEOTIDE SEQUENCE [LARGE SCALE GENOMIC DNA]</scope>
    <source>
        <strain evidence="3 4">DSM 40273</strain>
    </source>
</reference>
<dbReference type="Proteomes" id="UP000594008">
    <property type="component" value="Chromosome"/>
</dbReference>
<keyword evidence="2" id="KW-0472">Membrane</keyword>
<evidence type="ECO:0000313" key="4">
    <source>
        <dbReference type="Proteomes" id="UP000594008"/>
    </source>
</evidence>
<feature type="region of interest" description="Disordered" evidence="1">
    <location>
        <begin position="108"/>
        <end position="146"/>
    </location>
</feature>
<sequence length="146" mass="15223">MTDVFDHEERQGSCGSVGLQHTMGRPERAARVETAPVAWSVAARGAVRGRSLAQTTLAALAVGSVLFLVNLYPQVREGPFTWALAGRIALTFLVPWCNATTGIAIGLRRPGGPPRPRALPVHTASPGGSVSPSARTGCSPAGSIER</sequence>
<organism evidence="3 4">
    <name type="scientific">Streptomyces chromofuscus</name>
    <dbReference type="NCBI Taxonomy" id="42881"/>
    <lineage>
        <taxon>Bacteria</taxon>
        <taxon>Bacillati</taxon>
        <taxon>Actinomycetota</taxon>
        <taxon>Actinomycetes</taxon>
        <taxon>Kitasatosporales</taxon>
        <taxon>Streptomycetaceae</taxon>
        <taxon>Streptomyces</taxon>
    </lineage>
</organism>
<dbReference type="KEGG" id="schf:IPT68_01690"/>